<protein>
    <recommendedName>
        <fullName evidence="3">Outer membrane protein beta-barrel domain-containing protein</fullName>
    </recommendedName>
</protein>
<dbReference type="RefSeq" id="WP_015691487.1">
    <property type="nucleotide sequence ID" value="NC_016940.1"/>
</dbReference>
<gene>
    <name evidence="4" type="ordered locus">SGRA_1104</name>
</gene>
<feature type="signal peptide" evidence="2">
    <location>
        <begin position="1"/>
        <end position="21"/>
    </location>
</feature>
<dbReference type="Proteomes" id="UP000007519">
    <property type="component" value="Chromosome"/>
</dbReference>
<dbReference type="OrthoDB" id="654178at2"/>
<reference evidence="4 5" key="1">
    <citation type="journal article" date="2012" name="Stand. Genomic Sci.">
        <title>Complete genome sequencing and analysis of Saprospira grandis str. Lewin, a predatory marine bacterium.</title>
        <authorList>
            <person name="Saw J.H."/>
            <person name="Yuryev A."/>
            <person name="Kanbe M."/>
            <person name="Hou S."/>
            <person name="Young A.G."/>
            <person name="Aizawa S."/>
            <person name="Alam M."/>
        </authorList>
    </citation>
    <scope>NUCLEOTIDE SEQUENCE [LARGE SCALE GENOMIC DNA]</scope>
    <source>
        <strain evidence="4 5">Lewin</strain>
    </source>
</reference>
<dbReference type="EMBL" id="CP002831">
    <property type="protein sequence ID" value="AFC23839.1"/>
    <property type="molecule type" value="Genomic_DNA"/>
</dbReference>
<dbReference type="AlphaFoldDB" id="H6L3V7"/>
<evidence type="ECO:0000256" key="2">
    <source>
        <dbReference type="SAM" id="SignalP"/>
    </source>
</evidence>
<evidence type="ECO:0000313" key="5">
    <source>
        <dbReference type="Proteomes" id="UP000007519"/>
    </source>
</evidence>
<dbReference type="STRING" id="984262.SGRA_1104"/>
<accession>H6L3V7</accession>
<feature type="chain" id="PRO_5003604612" description="Outer membrane protein beta-barrel domain-containing protein" evidence="2">
    <location>
        <begin position="22"/>
        <end position="318"/>
    </location>
</feature>
<dbReference type="eggNOG" id="COG2067">
    <property type="taxonomic scope" value="Bacteria"/>
</dbReference>
<evidence type="ECO:0000256" key="1">
    <source>
        <dbReference type="ARBA" id="ARBA00022729"/>
    </source>
</evidence>
<dbReference type="Pfam" id="PF13505">
    <property type="entry name" value="OMP_b-brl"/>
    <property type="match status" value="1"/>
</dbReference>
<dbReference type="HOGENOM" id="CLU_071588_0_0_10"/>
<sequence>MRIGLLSFCLMFSFGLLKAQAGYQPPFPYEIGLQIGTSQFLGDLGGQSEAGRPFIRDTDLKAIRPLIGAFGRWNIGPYFSARADLNYLQLAGDDALAGSGFSGETRSEDQAWYRYYRNLSFRSHVFEASIAGELIPYNFELGGGYQSYSVISPYGFIGVGIFHFNPQAQYDGQWVDLQPLSTEGQGLVDGRTPYSLTQFNVPLGFGVKWNYNDQWALSFEVNHRLTFTDYIDDVSVDYVDPQVFYDNFAPEQAALSAAMARRSVEIDPGLVNGYVSAPGEQRGDPKDNDSYYTIALRFSYFFDANSLGGGRRYGCPVW</sequence>
<evidence type="ECO:0000259" key="3">
    <source>
        <dbReference type="Pfam" id="PF13505"/>
    </source>
</evidence>
<dbReference type="SUPFAM" id="SSF56925">
    <property type="entry name" value="OMPA-like"/>
    <property type="match status" value="1"/>
</dbReference>
<dbReference type="InterPro" id="IPR011250">
    <property type="entry name" value="OMP/PagP_B-barrel"/>
</dbReference>
<dbReference type="KEGG" id="sgn:SGRA_1104"/>
<dbReference type="InterPro" id="IPR027385">
    <property type="entry name" value="Beta-barrel_OMP"/>
</dbReference>
<dbReference type="Gene3D" id="2.40.160.20">
    <property type="match status" value="1"/>
</dbReference>
<proteinExistence type="predicted"/>
<organism evidence="4 5">
    <name type="scientific">Saprospira grandis (strain Lewin)</name>
    <dbReference type="NCBI Taxonomy" id="984262"/>
    <lineage>
        <taxon>Bacteria</taxon>
        <taxon>Pseudomonadati</taxon>
        <taxon>Bacteroidota</taxon>
        <taxon>Saprospiria</taxon>
        <taxon>Saprospirales</taxon>
        <taxon>Saprospiraceae</taxon>
        <taxon>Saprospira</taxon>
    </lineage>
</organism>
<evidence type="ECO:0000313" key="4">
    <source>
        <dbReference type="EMBL" id="AFC23839.1"/>
    </source>
</evidence>
<keyword evidence="1 2" id="KW-0732">Signal</keyword>
<feature type="domain" description="Outer membrane protein beta-barrel" evidence="3">
    <location>
        <begin position="9"/>
        <end position="228"/>
    </location>
</feature>
<keyword evidence="5" id="KW-1185">Reference proteome</keyword>
<name>H6L3V7_SAPGL</name>